<gene>
    <name evidence="2" type="ORF">EPUL_000277</name>
</gene>
<protein>
    <recommendedName>
        <fullName evidence="1">Helitron helicase-like domain-containing protein</fullName>
    </recommendedName>
</protein>
<dbReference type="PANTHER" id="PTHR10492:SF57">
    <property type="entry name" value="ATP-DEPENDENT DNA HELICASE"/>
    <property type="match status" value="1"/>
</dbReference>
<dbReference type="Pfam" id="PF14214">
    <property type="entry name" value="Helitron_like_N"/>
    <property type="match status" value="1"/>
</dbReference>
<evidence type="ECO:0000313" key="2">
    <source>
        <dbReference type="EMBL" id="POS87798.1"/>
    </source>
</evidence>
<evidence type="ECO:0000259" key="1">
    <source>
        <dbReference type="Pfam" id="PF14214"/>
    </source>
</evidence>
<dbReference type="OrthoDB" id="5425105at2759"/>
<dbReference type="EMBL" id="PEDP01000067">
    <property type="protein sequence ID" value="POS87798.1"/>
    <property type="molecule type" value="Genomic_DNA"/>
</dbReference>
<dbReference type="PANTHER" id="PTHR10492">
    <property type="match status" value="1"/>
</dbReference>
<evidence type="ECO:0000313" key="3">
    <source>
        <dbReference type="Proteomes" id="UP000237438"/>
    </source>
</evidence>
<dbReference type="AlphaFoldDB" id="A0A2S4Q0I9"/>
<feature type="domain" description="Helitron helicase-like" evidence="1">
    <location>
        <begin position="2"/>
        <end position="152"/>
    </location>
</feature>
<organism evidence="2 3">
    <name type="scientific">Erysiphe pulchra</name>
    <dbReference type="NCBI Taxonomy" id="225359"/>
    <lineage>
        <taxon>Eukaryota</taxon>
        <taxon>Fungi</taxon>
        <taxon>Dikarya</taxon>
        <taxon>Ascomycota</taxon>
        <taxon>Pezizomycotina</taxon>
        <taxon>Leotiomycetes</taxon>
        <taxon>Erysiphales</taxon>
        <taxon>Erysiphaceae</taxon>
        <taxon>Erysiphe</taxon>
    </lineage>
</organism>
<dbReference type="Proteomes" id="UP000237438">
    <property type="component" value="Unassembled WGS sequence"/>
</dbReference>
<sequence length="252" mass="28659">MFACVDDTVLSWHRLNQDIIRADLYAGVIDALRSDVANQNIGRPVILYASYHGDDRHIARCYQNAVAIVRYLGKPTKFLTFTANPSWQEITRCLEHGQTPDSRPDLIAIVFRLKLNAFLHDIKKRQVCGRYIGGIHVIEYQKRGLPHAHILLFLHEDDVPRRSEQVDEMVSAQMPTNCPALAEIVESQLTHGPCGPGYPNTPCMKNGRCSKGYPKRWYEATVLSEDSYPKYARPNNGVTWNSANGRFTFDNR</sequence>
<dbReference type="STRING" id="225359.A0A2S4Q0I9"/>
<accession>A0A2S4Q0I9</accession>
<proteinExistence type="predicted"/>
<reference evidence="2 3" key="1">
    <citation type="submission" date="2017-10" db="EMBL/GenBank/DDBJ databases">
        <title>Development of genomic resources for the powdery mildew, Erysiphe pulchra.</title>
        <authorList>
            <person name="Wadl P.A."/>
            <person name="Mack B.M."/>
            <person name="Moore G."/>
            <person name="Beltz S.B."/>
        </authorList>
    </citation>
    <scope>NUCLEOTIDE SEQUENCE [LARGE SCALE GENOMIC DNA]</scope>
    <source>
        <strain evidence="2">Cflorida</strain>
    </source>
</reference>
<name>A0A2S4Q0I9_9PEZI</name>
<comment type="caution">
    <text evidence="2">The sequence shown here is derived from an EMBL/GenBank/DDBJ whole genome shotgun (WGS) entry which is preliminary data.</text>
</comment>
<dbReference type="InterPro" id="IPR025476">
    <property type="entry name" value="Helitron_helicase-like"/>
</dbReference>
<keyword evidence="3" id="KW-1185">Reference proteome</keyword>